<dbReference type="SUPFAM" id="SSF51905">
    <property type="entry name" value="FAD/NAD(P)-binding domain"/>
    <property type="match status" value="1"/>
</dbReference>
<dbReference type="InParanoid" id="E4XM08"/>
<reference evidence="2 3" key="1">
    <citation type="journal article" date="2010" name="Science">
        <title>Plasticity of animal genome architecture unmasked by rapid evolution of a pelagic tunicate.</title>
        <authorList>
            <person name="Denoeud F."/>
            <person name="Henriet S."/>
            <person name="Mungpakdee S."/>
            <person name="Aury J.M."/>
            <person name="Da Silva C."/>
            <person name="Brinkmann H."/>
            <person name="Mikhaleva J."/>
            <person name="Olsen L.C."/>
            <person name="Jubin C."/>
            <person name="Canestro C."/>
            <person name="Bouquet J.M."/>
            <person name="Danks G."/>
            <person name="Poulain J."/>
            <person name="Campsteijn C."/>
            <person name="Adamski M."/>
            <person name="Cross I."/>
            <person name="Yadetie F."/>
            <person name="Muffato M."/>
            <person name="Louis A."/>
            <person name="Butcher S."/>
            <person name="Tsagkogeorga G."/>
            <person name="Konrad A."/>
            <person name="Singh S."/>
            <person name="Jensen M.F."/>
            <person name="Cong E.H."/>
            <person name="Eikeseth-Otteraa H."/>
            <person name="Noel B."/>
            <person name="Anthouard V."/>
            <person name="Porcel B.M."/>
            <person name="Kachouri-Lafond R."/>
            <person name="Nishino A."/>
            <person name="Ugolini M."/>
            <person name="Chourrout P."/>
            <person name="Nishida H."/>
            <person name="Aasland R."/>
            <person name="Huzurbazar S."/>
            <person name="Westhof E."/>
            <person name="Delsuc F."/>
            <person name="Lehrach H."/>
            <person name="Reinhardt R."/>
            <person name="Weissenbach J."/>
            <person name="Roy S.W."/>
            <person name="Artiguenave F."/>
            <person name="Postlethwait J.H."/>
            <person name="Manak J.R."/>
            <person name="Thompson E.M."/>
            <person name="Jaillon O."/>
            <person name="Du Pasquier L."/>
            <person name="Boudinot P."/>
            <person name="Liberles D.A."/>
            <person name="Volff J.N."/>
            <person name="Philippe H."/>
            <person name="Lenhard B."/>
            <person name="Roest Crollius H."/>
            <person name="Wincker P."/>
            <person name="Chourrout D."/>
        </authorList>
    </citation>
    <scope>NUCLEOTIDE SEQUENCE [LARGE SCALE GENOMIC DNA]</scope>
</reference>
<dbReference type="EMBL" id="FN653073">
    <property type="protein sequence ID" value="CBY11015.1"/>
    <property type="molecule type" value="Genomic_DNA"/>
</dbReference>
<dbReference type="Pfam" id="PF07992">
    <property type="entry name" value="Pyr_redox_2"/>
    <property type="match status" value="1"/>
</dbReference>
<sequence>MKLSTLNIAKTLRPKVVIVGAGSGGMSTAARLARKGNYDITVVDKAEMHYYQPGM</sequence>
<protein>
    <recommendedName>
        <fullName evidence="1">FAD/NAD(P)-binding domain-containing protein</fullName>
    </recommendedName>
</protein>
<dbReference type="GO" id="GO:0071949">
    <property type="term" value="F:FAD binding"/>
    <property type="evidence" value="ECO:0007669"/>
    <property type="project" value="TreeGrafter"/>
</dbReference>
<dbReference type="AlphaFoldDB" id="E4XM08"/>
<evidence type="ECO:0000313" key="3">
    <source>
        <dbReference type="Proteomes" id="UP000001307"/>
    </source>
</evidence>
<keyword evidence="3" id="KW-1185">Reference proteome</keyword>
<dbReference type="GO" id="GO:0070221">
    <property type="term" value="P:sulfide oxidation, using sulfide:quinone oxidoreductase"/>
    <property type="evidence" value="ECO:0007669"/>
    <property type="project" value="TreeGrafter"/>
</dbReference>
<dbReference type="GO" id="GO:0070224">
    <property type="term" value="F:sulfide:quinone oxidoreductase activity"/>
    <property type="evidence" value="ECO:0007669"/>
    <property type="project" value="TreeGrafter"/>
</dbReference>
<accession>E4XM08</accession>
<evidence type="ECO:0000259" key="1">
    <source>
        <dbReference type="Pfam" id="PF07992"/>
    </source>
</evidence>
<evidence type="ECO:0000313" key="2">
    <source>
        <dbReference type="EMBL" id="CBY11015.1"/>
    </source>
</evidence>
<dbReference type="InterPro" id="IPR015904">
    <property type="entry name" value="Sulphide_quinone_reductase"/>
</dbReference>
<gene>
    <name evidence="2" type="ORF">GSOID_T00014755001</name>
</gene>
<dbReference type="InterPro" id="IPR023753">
    <property type="entry name" value="FAD/NAD-binding_dom"/>
</dbReference>
<dbReference type="Proteomes" id="UP000001307">
    <property type="component" value="Unassembled WGS sequence"/>
</dbReference>
<dbReference type="PANTHER" id="PTHR10632:SF2">
    <property type="entry name" value="SULFIDE:QUINONE OXIDOREDUCTASE, MITOCHONDRIAL"/>
    <property type="match status" value="1"/>
</dbReference>
<dbReference type="GO" id="GO:0005739">
    <property type="term" value="C:mitochondrion"/>
    <property type="evidence" value="ECO:0007669"/>
    <property type="project" value="TreeGrafter"/>
</dbReference>
<dbReference type="OrthoDB" id="5376590at2759"/>
<proteinExistence type="predicted"/>
<name>E4XM08_OIKDI</name>
<organism evidence="2 3">
    <name type="scientific">Oikopleura dioica</name>
    <name type="common">Tunicate</name>
    <dbReference type="NCBI Taxonomy" id="34765"/>
    <lineage>
        <taxon>Eukaryota</taxon>
        <taxon>Metazoa</taxon>
        <taxon>Chordata</taxon>
        <taxon>Tunicata</taxon>
        <taxon>Appendicularia</taxon>
        <taxon>Copelata</taxon>
        <taxon>Oikopleuridae</taxon>
        <taxon>Oikopleura</taxon>
    </lineage>
</organism>
<dbReference type="Gene3D" id="3.50.50.100">
    <property type="match status" value="1"/>
</dbReference>
<dbReference type="InterPro" id="IPR036188">
    <property type="entry name" value="FAD/NAD-bd_sf"/>
</dbReference>
<dbReference type="PANTHER" id="PTHR10632">
    <property type="entry name" value="SULFIDE:QUINONE OXIDOREDUCTASE"/>
    <property type="match status" value="1"/>
</dbReference>
<feature type="domain" description="FAD/NAD(P)-binding" evidence="1">
    <location>
        <begin position="15"/>
        <end position="54"/>
    </location>
</feature>